<feature type="compositionally biased region" description="Low complexity" evidence="1">
    <location>
        <begin position="861"/>
        <end position="870"/>
    </location>
</feature>
<feature type="region of interest" description="Disordered" evidence="1">
    <location>
        <begin position="332"/>
        <end position="390"/>
    </location>
</feature>
<proteinExistence type="predicted"/>
<gene>
    <name evidence="2" type="ORF">EXIGLDRAFT_704872</name>
</gene>
<dbReference type="Proteomes" id="UP000077266">
    <property type="component" value="Unassembled WGS sequence"/>
</dbReference>
<dbReference type="EMBL" id="KV426458">
    <property type="protein sequence ID" value="KZV80689.1"/>
    <property type="molecule type" value="Genomic_DNA"/>
</dbReference>
<feature type="region of interest" description="Disordered" evidence="1">
    <location>
        <begin position="830"/>
        <end position="899"/>
    </location>
</feature>
<evidence type="ECO:0000313" key="3">
    <source>
        <dbReference type="Proteomes" id="UP000077266"/>
    </source>
</evidence>
<feature type="compositionally biased region" description="Basic residues" evidence="1">
    <location>
        <begin position="838"/>
        <end position="856"/>
    </location>
</feature>
<sequence length="899" mass="97400">MTVQPTPPPAYSPATNRPLPTARTPAKTPCSKAPAFGLPHPDSDEWQDGMEQYLERKAAAAAAARGAAGCATPASGTAAPVLAGGAARVAPVLAGGRAATPAGVVPADAAPGATQVKNDWFASLPALQSIVKGSKKAAVSVNTAAALDSLVVVAGLEAEDIRALRKALWCPRTGKAQALTPSQLNHFIALRQQLGAPLTYEQIVAIRAADSARCNKGLGDEDRFAGLLHMYYLDNIDDRRASFKLGTDIMVSEATRTDRETNSLTIVATVRPETTAKTLTGVDDLHIRFHVSRSITDNGEVVDEYKEAVDDIKAIFVDRIVMRHVRNYGQRIVDSGKPNWTNATSLPLSPSAATRMASPSKREPPIPFHPSTPTSSSSHSTSHSTARGKGPIKTDDVFWSASVPAAPVCGACAAHHGDEPSDAVLDAYERAARHARGSLTPTFPLDLALAFPDDPTRWSAYENVRDARGEADLIFAALLSLGLCGRHALKNYSEMHSVCREVPTLAPERRAKPAKLPPGKSQELKNNRVAFHGELDDAAREMRERIQGISKTYKRSEPYVRSQVYGGSKSGRFVRRVMETRLYDAYFHWEALGMNDGLGVGEKFGLEDIREKIARERPNYKNRSADEKRKWLEKYKADKEAKAREKRRNRRGEQQDAAHSLKGVGTDLDTLQARTGVRAVVFAVRSDILSTTEPFLLCDDDFANFFSTALGKTPDQIARMMEMWSIHGPSSLAGAPPKNALELKSETRKLIQTKLDAVIAQRFQGEDAPHVTMNYTSYDSEIEGEYGVRLVGWTMNGGTKVNPGQLPKHEARALFKGLIDGSIYWEVVPADQRGNAPPKKKRKTRSDKNGKHKKAAKTTEGSDAASSSRQSKAKGKGKARSSTPSSDEDGSGGSDSGEE</sequence>
<evidence type="ECO:0000256" key="1">
    <source>
        <dbReference type="SAM" id="MobiDB-lite"/>
    </source>
</evidence>
<feature type="region of interest" description="Disordered" evidence="1">
    <location>
        <begin position="1"/>
        <end position="44"/>
    </location>
</feature>
<feature type="compositionally biased region" description="Polar residues" evidence="1">
    <location>
        <begin position="338"/>
        <end position="352"/>
    </location>
</feature>
<feature type="compositionally biased region" description="Pro residues" evidence="1">
    <location>
        <begin position="1"/>
        <end position="11"/>
    </location>
</feature>
<accession>A0A165Z9W2</accession>
<dbReference type="STRING" id="1314781.A0A165Z9W2"/>
<protein>
    <submittedName>
        <fullName evidence="2">Uncharacterized protein</fullName>
    </submittedName>
</protein>
<keyword evidence="3" id="KW-1185">Reference proteome</keyword>
<dbReference type="OrthoDB" id="2999252at2759"/>
<reference evidence="2 3" key="1">
    <citation type="journal article" date="2016" name="Mol. Biol. Evol.">
        <title>Comparative Genomics of Early-Diverging Mushroom-Forming Fungi Provides Insights into the Origins of Lignocellulose Decay Capabilities.</title>
        <authorList>
            <person name="Nagy L.G."/>
            <person name="Riley R."/>
            <person name="Tritt A."/>
            <person name="Adam C."/>
            <person name="Daum C."/>
            <person name="Floudas D."/>
            <person name="Sun H."/>
            <person name="Yadav J.S."/>
            <person name="Pangilinan J."/>
            <person name="Larsson K.H."/>
            <person name="Matsuura K."/>
            <person name="Barry K."/>
            <person name="Labutti K."/>
            <person name="Kuo R."/>
            <person name="Ohm R.A."/>
            <person name="Bhattacharya S.S."/>
            <person name="Shirouzu T."/>
            <person name="Yoshinaga Y."/>
            <person name="Martin F.M."/>
            <person name="Grigoriev I.V."/>
            <person name="Hibbett D.S."/>
        </authorList>
    </citation>
    <scope>NUCLEOTIDE SEQUENCE [LARGE SCALE GENOMIC DNA]</scope>
    <source>
        <strain evidence="2 3">HHB12029</strain>
    </source>
</reference>
<dbReference type="InParanoid" id="A0A165Z9W2"/>
<name>A0A165Z9W2_EXIGL</name>
<feature type="compositionally biased region" description="Acidic residues" evidence="1">
    <location>
        <begin position="886"/>
        <end position="899"/>
    </location>
</feature>
<evidence type="ECO:0000313" key="2">
    <source>
        <dbReference type="EMBL" id="KZV80689.1"/>
    </source>
</evidence>
<dbReference type="AlphaFoldDB" id="A0A165Z9W2"/>
<feature type="region of interest" description="Disordered" evidence="1">
    <location>
        <begin position="640"/>
        <end position="661"/>
    </location>
</feature>
<feature type="compositionally biased region" description="Low complexity" evidence="1">
    <location>
        <begin position="371"/>
        <end position="385"/>
    </location>
</feature>
<organism evidence="2 3">
    <name type="scientific">Exidia glandulosa HHB12029</name>
    <dbReference type="NCBI Taxonomy" id="1314781"/>
    <lineage>
        <taxon>Eukaryota</taxon>
        <taxon>Fungi</taxon>
        <taxon>Dikarya</taxon>
        <taxon>Basidiomycota</taxon>
        <taxon>Agaricomycotina</taxon>
        <taxon>Agaricomycetes</taxon>
        <taxon>Auriculariales</taxon>
        <taxon>Exidiaceae</taxon>
        <taxon>Exidia</taxon>
    </lineage>
</organism>